<name>A0A2H0WAE4_9BACT</name>
<evidence type="ECO:0000313" key="3">
    <source>
        <dbReference type="Proteomes" id="UP000230093"/>
    </source>
</evidence>
<comment type="caution">
    <text evidence="2">The sequence shown here is derived from an EMBL/GenBank/DDBJ whole genome shotgun (WGS) entry which is preliminary data.</text>
</comment>
<protein>
    <submittedName>
        <fullName evidence="2">Uncharacterized protein</fullName>
    </submittedName>
</protein>
<dbReference type="AlphaFoldDB" id="A0A2H0WAE4"/>
<organism evidence="2 3">
    <name type="scientific">Candidatus Beckwithbacteria bacterium CG10_big_fil_rev_8_21_14_0_10_34_10</name>
    <dbReference type="NCBI Taxonomy" id="1974495"/>
    <lineage>
        <taxon>Bacteria</taxon>
        <taxon>Candidatus Beckwithiibacteriota</taxon>
    </lineage>
</organism>
<gene>
    <name evidence="2" type="ORF">COT75_00305</name>
</gene>
<sequence>MLYHFGHTLIISYNKKRGERKISQEGKEWREYTLTKTPSQHEWLEEISDGRDVSEQKNTSQPDENSSFDWNNYGTVSSKPTKWNN</sequence>
<evidence type="ECO:0000313" key="2">
    <source>
        <dbReference type="EMBL" id="PIS09631.1"/>
    </source>
</evidence>
<proteinExistence type="predicted"/>
<feature type="region of interest" description="Disordered" evidence="1">
    <location>
        <begin position="49"/>
        <end position="85"/>
    </location>
</feature>
<dbReference type="Proteomes" id="UP000230093">
    <property type="component" value="Unassembled WGS sequence"/>
</dbReference>
<dbReference type="EMBL" id="PEZT01000001">
    <property type="protein sequence ID" value="PIS09631.1"/>
    <property type="molecule type" value="Genomic_DNA"/>
</dbReference>
<accession>A0A2H0WAE4</accession>
<reference evidence="3" key="1">
    <citation type="submission" date="2017-09" db="EMBL/GenBank/DDBJ databases">
        <title>Depth-based differentiation of microbial function through sediment-hosted aquifers and enrichment of novel symbionts in the deep terrestrial subsurface.</title>
        <authorList>
            <person name="Probst A.J."/>
            <person name="Ladd B."/>
            <person name="Jarett J.K."/>
            <person name="Geller-Mcgrath D.E."/>
            <person name="Sieber C.M.K."/>
            <person name="Emerson J.B."/>
            <person name="Anantharaman K."/>
            <person name="Thomas B.C."/>
            <person name="Malmstrom R."/>
            <person name="Stieglmeier M."/>
            <person name="Klingl A."/>
            <person name="Woyke T."/>
            <person name="Ryan C.M."/>
            <person name="Banfield J.F."/>
        </authorList>
    </citation>
    <scope>NUCLEOTIDE SEQUENCE [LARGE SCALE GENOMIC DNA]</scope>
</reference>
<feature type="compositionally biased region" description="Polar residues" evidence="1">
    <location>
        <begin position="56"/>
        <end position="85"/>
    </location>
</feature>
<evidence type="ECO:0000256" key="1">
    <source>
        <dbReference type="SAM" id="MobiDB-lite"/>
    </source>
</evidence>